<evidence type="ECO:0000313" key="1">
    <source>
        <dbReference type="EMBL" id="MFC4070416.1"/>
    </source>
</evidence>
<evidence type="ECO:0000313" key="2">
    <source>
        <dbReference type="Proteomes" id="UP001595867"/>
    </source>
</evidence>
<dbReference type="Proteomes" id="UP001595867">
    <property type="component" value="Unassembled WGS sequence"/>
</dbReference>
<organism evidence="1 2">
    <name type="scientific">Actinoplanes subglobosus</name>
    <dbReference type="NCBI Taxonomy" id="1547892"/>
    <lineage>
        <taxon>Bacteria</taxon>
        <taxon>Bacillati</taxon>
        <taxon>Actinomycetota</taxon>
        <taxon>Actinomycetes</taxon>
        <taxon>Micromonosporales</taxon>
        <taxon>Micromonosporaceae</taxon>
        <taxon>Actinoplanes</taxon>
    </lineage>
</organism>
<comment type="caution">
    <text evidence="1">The sequence shown here is derived from an EMBL/GenBank/DDBJ whole genome shotgun (WGS) entry which is preliminary data.</text>
</comment>
<proteinExistence type="predicted"/>
<sequence length="212" mass="24084">MTGDPLREFDDGLAFWKTRPRWPQDLHNSFYTARQSKTDGTFGPPWWEDTLRHLFRWRATRGSTFEDLRRRFEENHAALVTVWQDVILPRLGADITTVSWDDVRALPDLAARIKPTAGSSGVFPSKLSHFIAPRLFPVLDRLALGGGSDYGRYFELVQQTWAGTEPADRELLRQRLTAHVHAHSGGTMVNGYPVVNKIVELRLIGRAHPSAL</sequence>
<reference evidence="2" key="1">
    <citation type="journal article" date="2019" name="Int. J. Syst. Evol. Microbiol.">
        <title>The Global Catalogue of Microorganisms (GCM) 10K type strain sequencing project: providing services to taxonomists for standard genome sequencing and annotation.</title>
        <authorList>
            <consortium name="The Broad Institute Genomics Platform"/>
            <consortium name="The Broad Institute Genome Sequencing Center for Infectious Disease"/>
            <person name="Wu L."/>
            <person name="Ma J."/>
        </authorList>
    </citation>
    <scope>NUCLEOTIDE SEQUENCE [LARGE SCALE GENOMIC DNA]</scope>
    <source>
        <strain evidence="2">TBRC 5832</strain>
    </source>
</reference>
<gene>
    <name evidence="1" type="ORF">ACFO0C_36265</name>
</gene>
<keyword evidence="2" id="KW-1185">Reference proteome</keyword>
<protein>
    <submittedName>
        <fullName evidence="1">Uncharacterized protein</fullName>
    </submittedName>
</protein>
<dbReference type="EMBL" id="JBHSBL010000024">
    <property type="protein sequence ID" value="MFC4070416.1"/>
    <property type="molecule type" value="Genomic_DNA"/>
</dbReference>
<dbReference type="RefSeq" id="WP_378071294.1">
    <property type="nucleotide sequence ID" value="NZ_JBHSBL010000024.1"/>
</dbReference>
<accession>A0ABV8J2M7</accession>
<name>A0ABV8J2M7_9ACTN</name>